<evidence type="ECO:0000256" key="3">
    <source>
        <dbReference type="ARBA" id="ARBA00022692"/>
    </source>
</evidence>
<evidence type="ECO:0000313" key="8">
    <source>
        <dbReference type="EMBL" id="BDE97878.1"/>
    </source>
</evidence>
<evidence type="ECO:0000313" key="9">
    <source>
        <dbReference type="Proteomes" id="UP001320544"/>
    </source>
</evidence>
<dbReference type="InterPro" id="IPR020846">
    <property type="entry name" value="MFS_dom"/>
</dbReference>
<evidence type="ECO:0000256" key="6">
    <source>
        <dbReference type="SAM" id="Phobius"/>
    </source>
</evidence>
<evidence type="ECO:0000256" key="2">
    <source>
        <dbReference type="ARBA" id="ARBA00022475"/>
    </source>
</evidence>
<evidence type="ECO:0000256" key="1">
    <source>
        <dbReference type="ARBA" id="ARBA00004651"/>
    </source>
</evidence>
<reference evidence="8 9" key="1">
    <citation type="submission" date="2022-01" db="EMBL/GenBank/DDBJ databases">
        <title>Novel bile acid biosynthetic pathways are enriched in the microbiome of centenarians.</title>
        <authorList>
            <person name="Sato Y."/>
            <person name="Atarashi K."/>
            <person name="Plichta R.D."/>
            <person name="Arai Y."/>
            <person name="Sasajima S."/>
            <person name="Kearney M.S."/>
            <person name="Suda W."/>
            <person name="Takeshita K."/>
            <person name="Sasaki T."/>
            <person name="Okamoto S."/>
            <person name="Skelly N.A."/>
            <person name="Okamura Y."/>
            <person name="Vlamakis H."/>
            <person name="Li Y."/>
            <person name="Tanoue T."/>
            <person name="Takei H."/>
            <person name="Nittono H."/>
            <person name="Narushima S."/>
            <person name="Irie J."/>
            <person name="Itoh H."/>
            <person name="Moriya K."/>
            <person name="Sugiura Y."/>
            <person name="Suematsu M."/>
            <person name="Moritoki N."/>
            <person name="Shibata S."/>
            <person name="Littman R.D."/>
            <person name="Fischbach A.M."/>
            <person name="Uwamino Y."/>
            <person name="Inoue T."/>
            <person name="Honda A."/>
            <person name="Hattori M."/>
            <person name="Murai T."/>
            <person name="Xavier J.R."/>
            <person name="Hirose N."/>
            <person name="Honda K."/>
        </authorList>
    </citation>
    <scope>NUCLEOTIDE SEQUENCE [LARGE SCALE GENOMIC DNA]</scope>
    <source>
        <strain evidence="8 9">CE91-St30</strain>
    </source>
</reference>
<dbReference type="RefSeq" id="WP_244387343.1">
    <property type="nucleotide sequence ID" value="NZ_AP025564.1"/>
</dbReference>
<dbReference type="Proteomes" id="UP001320544">
    <property type="component" value="Chromosome"/>
</dbReference>
<dbReference type="InterPro" id="IPR011701">
    <property type="entry name" value="MFS"/>
</dbReference>
<dbReference type="Pfam" id="PF07690">
    <property type="entry name" value="MFS_1"/>
    <property type="match status" value="1"/>
</dbReference>
<sequence>MDTRGTSSQKAQPYAWLILLIVFLASFIAPMAQFKVTTLSKPLMDAFGLDPASFGWLMSALTVCGVILAIPAAWMCGRMGIKKTILASIACVGVGSFIGAFAETAPLLYFSRAIEGCGIALIGVSAPTAISVWFPERRRALPLAIWCTWMPLGSTVAMLVVPQIADAFGWRGAWWMCVIAAVVVFLLVLLFFKMPANGSGEDAVEQVEQEKGYFIRGLKFLKNKEIWLLCLAFFCFNFVCNGVFMNFYPMYLERGIGMTNAEAGAITSIMPLLTICIMPIMGVVYDRIGRRKPFVVAAFALCACTLAIAFMGNISLVWASVIIFGLMGGLVASGTRPMTPEIMEKKGGGALAIAMGMSVMQISQNLAPTIGSPLFGGLSSSLGWLTASVSLCVPLAIIAVVAMVLIKVK</sequence>
<proteinExistence type="predicted"/>
<keyword evidence="4 6" id="KW-1133">Transmembrane helix</keyword>
<keyword evidence="3 6" id="KW-0812">Transmembrane</keyword>
<feature type="transmembrane region" description="Helical" evidence="6">
    <location>
        <begin position="294"/>
        <end position="311"/>
    </location>
</feature>
<feature type="transmembrane region" description="Helical" evidence="6">
    <location>
        <begin position="113"/>
        <end position="134"/>
    </location>
</feature>
<protein>
    <submittedName>
        <fullName evidence="8">MFS transporter</fullName>
    </submittedName>
</protein>
<dbReference type="PANTHER" id="PTHR43124">
    <property type="entry name" value="PURINE EFFLUX PUMP PBUE"/>
    <property type="match status" value="1"/>
</dbReference>
<feature type="transmembrane region" description="Helical" evidence="6">
    <location>
        <begin position="384"/>
        <end position="406"/>
    </location>
</feature>
<dbReference type="EMBL" id="AP025564">
    <property type="protein sequence ID" value="BDE97878.1"/>
    <property type="molecule type" value="Genomic_DNA"/>
</dbReference>
<evidence type="ECO:0000256" key="5">
    <source>
        <dbReference type="ARBA" id="ARBA00023136"/>
    </source>
</evidence>
<keyword evidence="2" id="KW-1003">Cell membrane</keyword>
<dbReference type="InterPro" id="IPR036259">
    <property type="entry name" value="MFS_trans_sf"/>
</dbReference>
<dbReference type="PROSITE" id="PS50850">
    <property type="entry name" value="MFS"/>
    <property type="match status" value="1"/>
</dbReference>
<organism evidence="8 9">
    <name type="scientific">Raoultibacter timonensis</name>
    <dbReference type="NCBI Taxonomy" id="1907662"/>
    <lineage>
        <taxon>Bacteria</taxon>
        <taxon>Bacillati</taxon>
        <taxon>Actinomycetota</taxon>
        <taxon>Coriobacteriia</taxon>
        <taxon>Eggerthellales</taxon>
        <taxon>Eggerthellaceae</taxon>
        <taxon>Raoultibacter</taxon>
    </lineage>
</organism>
<dbReference type="Gene3D" id="1.20.1250.20">
    <property type="entry name" value="MFS general substrate transporter like domains"/>
    <property type="match status" value="2"/>
</dbReference>
<evidence type="ECO:0000259" key="7">
    <source>
        <dbReference type="PROSITE" id="PS50850"/>
    </source>
</evidence>
<dbReference type="PANTHER" id="PTHR43124:SF3">
    <property type="entry name" value="CHLORAMPHENICOL EFFLUX PUMP RV0191"/>
    <property type="match status" value="1"/>
</dbReference>
<feature type="transmembrane region" description="Helical" evidence="6">
    <location>
        <begin position="263"/>
        <end position="285"/>
    </location>
</feature>
<gene>
    <name evidence="8" type="ORF">CE91St30_32110</name>
</gene>
<keyword evidence="5 6" id="KW-0472">Membrane</keyword>
<feature type="transmembrane region" description="Helical" evidence="6">
    <location>
        <begin position="141"/>
        <end position="161"/>
    </location>
</feature>
<feature type="domain" description="Major facilitator superfamily (MFS) profile" evidence="7">
    <location>
        <begin position="18"/>
        <end position="409"/>
    </location>
</feature>
<dbReference type="InterPro" id="IPR050189">
    <property type="entry name" value="MFS_Efflux_Transporters"/>
</dbReference>
<feature type="transmembrane region" description="Helical" evidence="6">
    <location>
        <begin position="226"/>
        <end position="251"/>
    </location>
</feature>
<feature type="transmembrane region" description="Helical" evidence="6">
    <location>
        <begin position="317"/>
        <end position="335"/>
    </location>
</feature>
<feature type="transmembrane region" description="Helical" evidence="6">
    <location>
        <begin position="347"/>
        <end position="364"/>
    </location>
</feature>
<keyword evidence="9" id="KW-1185">Reference proteome</keyword>
<comment type="subcellular location">
    <subcellularLocation>
        <location evidence="1">Cell membrane</location>
        <topology evidence="1">Multi-pass membrane protein</topology>
    </subcellularLocation>
</comment>
<dbReference type="SUPFAM" id="SSF103473">
    <property type="entry name" value="MFS general substrate transporter"/>
    <property type="match status" value="1"/>
</dbReference>
<feature type="transmembrane region" description="Helical" evidence="6">
    <location>
        <begin position="173"/>
        <end position="192"/>
    </location>
</feature>
<name>A0ABM7WN90_9ACTN</name>
<feature type="transmembrane region" description="Helical" evidence="6">
    <location>
        <begin position="14"/>
        <end position="34"/>
    </location>
</feature>
<evidence type="ECO:0000256" key="4">
    <source>
        <dbReference type="ARBA" id="ARBA00022989"/>
    </source>
</evidence>
<accession>A0ABM7WN90</accession>
<feature type="transmembrane region" description="Helical" evidence="6">
    <location>
        <begin position="54"/>
        <end position="77"/>
    </location>
</feature>
<feature type="transmembrane region" description="Helical" evidence="6">
    <location>
        <begin position="84"/>
        <end position="101"/>
    </location>
</feature>